<gene>
    <name evidence="2" type="ORF">HNQ88_004467</name>
</gene>
<protein>
    <submittedName>
        <fullName evidence="2">Uncharacterized protein (DUF1330 family)</fullName>
    </submittedName>
</protein>
<sequence length="106" mass="12209">MNHQQTTVAKPAYMIAFVRIEDHESFNEIYLNHAIAIVEKYGGKTFAMAENPPSLEGEIPKGRLVILEFPSKENAYGFYNDPEYQPLKKARHKISDSDSVIIERFY</sequence>
<dbReference type="InterPro" id="IPR010753">
    <property type="entry name" value="DUF1330"/>
</dbReference>
<evidence type="ECO:0000259" key="1">
    <source>
        <dbReference type="Pfam" id="PF07045"/>
    </source>
</evidence>
<keyword evidence="3" id="KW-1185">Reference proteome</keyword>
<feature type="domain" description="DUF1330" evidence="1">
    <location>
        <begin position="11"/>
        <end position="104"/>
    </location>
</feature>
<proteinExistence type="predicted"/>
<dbReference type="PANTHER" id="PTHR41521:SF4">
    <property type="entry name" value="BLR0684 PROTEIN"/>
    <property type="match status" value="1"/>
</dbReference>
<dbReference type="PANTHER" id="PTHR41521">
    <property type="match status" value="1"/>
</dbReference>
<comment type="caution">
    <text evidence="2">The sequence shown here is derived from an EMBL/GenBank/DDBJ whole genome shotgun (WGS) entry which is preliminary data.</text>
</comment>
<dbReference type="InterPro" id="IPR011008">
    <property type="entry name" value="Dimeric_a/b-barrel"/>
</dbReference>
<reference evidence="2" key="1">
    <citation type="submission" date="2023-07" db="EMBL/GenBank/DDBJ databases">
        <title>Genomic Encyclopedia of Type Strains, Phase IV (KMG-IV): sequencing the most valuable type-strain genomes for metagenomic binning, comparative biology and taxonomic classification.</title>
        <authorList>
            <person name="Goeker M."/>
        </authorList>
    </citation>
    <scope>NUCLEOTIDE SEQUENCE</scope>
    <source>
        <strain evidence="2">DSM 26174</strain>
    </source>
</reference>
<dbReference type="EMBL" id="JAVDQD010000008">
    <property type="protein sequence ID" value="MDR6241380.1"/>
    <property type="molecule type" value="Genomic_DNA"/>
</dbReference>
<dbReference type="Gene3D" id="3.30.70.100">
    <property type="match status" value="1"/>
</dbReference>
<dbReference type="Pfam" id="PF07045">
    <property type="entry name" value="DUF1330"/>
    <property type="match status" value="1"/>
</dbReference>
<evidence type="ECO:0000313" key="2">
    <source>
        <dbReference type="EMBL" id="MDR6241380.1"/>
    </source>
</evidence>
<name>A0AAE3XSU8_9BACT</name>
<dbReference type="RefSeq" id="WP_309942088.1">
    <property type="nucleotide sequence ID" value="NZ_AP025306.1"/>
</dbReference>
<dbReference type="AlphaFoldDB" id="A0AAE3XSU8"/>
<dbReference type="Proteomes" id="UP001185092">
    <property type="component" value="Unassembled WGS sequence"/>
</dbReference>
<organism evidence="2 3">
    <name type="scientific">Aureibacter tunicatorum</name>
    <dbReference type="NCBI Taxonomy" id="866807"/>
    <lineage>
        <taxon>Bacteria</taxon>
        <taxon>Pseudomonadati</taxon>
        <taxon>Bacteroidota</taxon>
        <taxon>Cytophagia</taxon>
        <taxon>Cytophagales</taxon>
        <taxon>Persicobacteraceae</taxon>
        <taxon>Aureibacter</taxon>
    </lineage>
</organism>
<accession>A0AAE3XSU8</accession>
<dbReference type="SUPFAM" id="SSF54909">
    <property type="entry name" value="Dimeric alpha+beta barrel"/>
    <property type="match status" value="1"/>
</dbReference>
<evidence type="ECO:0000313" key="3">
    <source>
        <dbReference type="Proteomes" id="UP001185092"/>
    </source>
</evidence>